<feature type="transmembrane region" description="Helical" evidence="1">
    <location>
        <begin position="21"/>
        <end position="44"/>
    </location>
</feature>
<gene>
    <name evidence="2" type="ORF">GA0070621_5598</name>
</gene>
<accession>A0A1A9AEV7</accession>
<reference evidence="2 3" key="1">
    <citation type="submission" date="2016-06" db="EMBL/GenBank/DDBJ databases">
        <authorList>
            <person name="Kjaerup R.B."/>
            <person name="Dalgaard T.S."/>
            <person name="Juul-Madsen H.R."/>
        </authorList>
    </citation>
    <scope>NUCLEOTIDE SEQUENCE [LARGE SCALE GENOMIC DNA]</scope>
    <source>
        <strain evidence="2 3">DSM 45248</strain>
    </source>
</reference>
<dbReference type="AlphaFoldDB" id="A0A1A9AEV7"/>
<evidence type="ECO:0000256" key="1">
    <source>
        <dbReference type="SAM" id="Phobius"/>
    </source>
</evidence>
<feature type="transmembrane region" description="Helical" evidence="1">
    <location>
        <begin position="50"/>
        <end position="68"/>
    </location>
</feature>
<proteinExistence type="predicted"/>
<evidence type="ECO:0000313" key="3">
    <source>
        <dbReference type="Proteomes" id="UP000198765"/>
    </source>
</evidence>
<feature type="transmembrane region" description="Helical" evidence="1">
    <location>
        <begin position="98"/>
        <end position="123"/>
    </location>
</feature>
<feature type="transmembrane region" description="Helical" evidence="1">
    <location>
        <begin position="135"/>
        <end position="158"/>
    </location>
</feature>
<keyword evidence="3" id="KW-1185">Reference proteome</keyword>
<feature type="transmembrane region" description="Helical" evidence="1">
    <location>
        <begin position="164"/>
        <end position="187"/>
    </location>
</feature>
<dbReference type="OrthoDB" id="3405526at2"/>
<keyword evidence="1" id="KW-0472">Membrane</keyword>
<organism evidence="2 3">
    <name type="scientific">Micromonospora narathiwatensis</name>
    <dbReference type="NCBI Taxonomy" id="299146"/>
    <lineage>
        <taxon>Bacteria</taxon>
        <taxon>Bacillati</taxon>
        <taxon>Actinomycetota</taxon>
        <taxon>Actinomycetes</taxon>
        <taxon>Micromonosporales</taxon>
        <taxon>Micromonosporaceae</taxon>
        <taxon>Micromonospora</taxon>
    </lineage>
</organism>
<sequence>MNELVEGLHERVRAMRYAVNRISLIPLLVRAGIFLTVLVGLLVAYPAQTFTPRSLVAFAVVAVLPAVGPRRVWPTFAALVTVGGWLLATLGFGRPPALWRLLAVAALLYLAHTLCALAALLPFDAVVDPELVVRWLVRAGGVVLASAVLGVVLAWLGGVGGDRGFQAVTLAGLLVAVALSALLGWLLRRR</sequence>
<dbReference type="EMBL" id="LT594324">
    <property type="protein sequence ID" value="SBT54650.1"/>
    <property type="molecule type" value="Genomic_DNA"/>
</dbReference>
<name>A0A1A9AEV7_9ACTN</name>
<keyword evidence="1" id="KW-0812">Transmembrane</keyword>
<protein>
    <submittedName>
        <fullName evidence="2">Uncharacterized protein</fullName>
    </submittedName>
</protein>
<keyword evidence="1" id="KW-1133">Transmembrane helix</keyword>
<feature type="transmembrane region" description="Helical" evidence="1">
    <location>
        <begin position="75"/>
        <end position="92"/>
    </location>
</feature>
<dbReference type="RefSeq" id="WP_091201244.1">
    <property type="nucleotide sequence ID" value="NZ_LT594324.1"/>
</dbReference>
<dbReference type="Proteomes" id="UP000198765">
    <property type="component" value="Chromosome I"/>
</dbReference>
<dbReference type="PATRIC" id="fig|299146.4.peg.5777"/>
<evidence type="ECO:0000313" key="2">
    <source>
        <dbReference type="EMBL" id="SBT54650.1"/>
    </source>
</evidence>